<dbReference type="CDD" id="cd08168">
    <property type="entry name" value="Cytochrom_C3"/>
    <property type="match status" value="1"/>
</dbReference>
<keyword evidence="7" id="KW-0472">Membrane</keyword>
<gene>
    <name evidence="10" type="ORF">KK078_06640</name>
</gene>
<evidence type="ECO:0000256" key="6">
    <source>
        <dbReference type="PROSITE-ProRule" id="PRU00433"/>
    </source>
</evidence>
<evidence type="ECO:0000313" key="11">
    <source>
        <dbReference type="Proteomes" id="UP001319180"/>
    </source>
</evidence>
<accession>A0AAP2GHB0</accession>
<dbReference type="PANTHER" id="PTHR39425:SF1">
    <property type="entry name" value="CYTOCHROME C7-LIKE DOMAIN-CONTAINING PROTEIN"/>
    <property type="match status" value="1"/>
</dbReference>
<evidence type="ECO:0000256" key="3">
    <source>
        <dbReference type="ARBA" id="ARBA00022723"/>
    </source>
</evidence>
<keyword evidence="4" id="KW-0249">Electron transport</keyword>
<dbReference type="Gene3D" id="1.10.760.10">
    <property type="entry name" value="Cytochrome c-like domain"/>
    <property type="match status" value="1"/>
</dbReference>
<dbReference type="PROSITE" id="PS51007">
    <property type="entry name" value="CYTC"/>
    <property type="match status" value="1"/>
</dbReference>
<feature type="domain" description="Cytochrome c" evidence="9">
    <location>
        <begin position="35"/>
        <end position="128"/>
    </location>
</feature>
<dbReference type="InterPro" id="IPR036280">
    <property type="entry name" value="Multihaem_cyt_sf"/>
</dbReference>
<feature type="chain" id="PRO_5042981633" evidence="8">
    <location>
        <begin position="30"/>
        <end position="416"/>
    </location>
</feature>
<dbReference type="InterPro" id="IPR036909">
    <property type="entry name" value="Cyt_c-like_dom_sf"/>
</dbReference>
<keyword evidence="5 6" id="KW-0408">Iron</keyword>
<name>A0AAP2GHB0_9BACT</name>
<keyword evidence="2 6" id="KW-0349">Heme</keyword>
<protein>
    <submittedName>
        <fullName evidence="10">C-type cytochrome</fullName>
    </submittedName>
</protein>
<evidence type="ECO:0000313" key="10">
    <source>
        <dbReference type="EMBL" id="MBT1686225.1"/>
    </source>
</evidence>
<dbReference type="InterPro" id="IPR020942">
    <property type="entry name" value="Cyt_c_III_dom"/>
</dbReference>
<dbReference type="Pfam" id="PF02085">
    <property type="entry name" value="Cytochrom_CIII"/>
    <property type="match status" value="1"/>
</dbReference>
<feature type="transmembrane region" description="Helical" evidence="7">
    <location>
        <begin position="215"/>
        <end position="233"/>
    </location>
</feature>
<dbReference type="SUPFAM" id="SSF48695">
    <property type="entry name" value="Multiheme cytochromes"/>
    <property type="match status" value="1"/>
</dbReference>
<proteinExistence type="predicted"/>
<sequence>MIKKFTASACKFTLVVVFALLTFSTNAQSISTEPAAISAGESLFNANCKACHRVHQKLVGPALAGVHDRAPSIDWIKAFVKNSSKVIASGDEYANKLYNEYNKTQMTAFSSFKDEDIMNILAYVKAETDKPATPTPTPGVEPAGGATAATGASLPSEYLNVILIGMIVILILLLVVLGFLVSALKRFLDDKQLSEEDKEVVSSTITVGSITRSSGFIFVVVFLVAGLGFKAVINNLFSIGVQIGYAPKQPIAFSHKIHAGQLEIDCKYCHVGVTKGKSATIPTVNICMNCHNQVKSGATTGEGEIAKIVKAWETKKPIEWIRIHNLPDLAYFNHSQHVSVGGVECQTCHGPIETMDVVRQHSLLTMGWCIDCHRKTDVNSKGNAYYDNLVELHSQSKKTPMKVEDIGGLECSKCHY</sequence>
<dbReference type="Pfam" id="PF00034">
    <property type="entry name" value="Cytochrom_C"/>
    <property type="match status" value="1"/>
</dbReference>
<evidence type="ECO:0000256" key="5">
    <source>
        <dbReference type="ARBA" id="ARBA00023004"/>
    </source>
</evidence>
<evidence type="ECO:0000256" key="8">
    <source>
        <dbReference type="SAM" id="SignalP"/>
    </source>
</evidence>
<dbReference type="GO" id="GO:0009055">
    <property type="term" value="F:electron transfer activity"/>
    <property type="evidence" value="ECO:0007669"/>
    <property type="project" value="InterPro"/>
</dbReference>
<dbReference type="AlphaFoldDB" id="A0AAP2GHB0"/>
<evidence type="ECO:0000256" key="1">
    <source>
        <dbReference type="ARBA" id="ARBA00022448"/>
    </source>
</evidence>
<comment type="caution">
    <text evidence="10">The sequence shown here is derived from an EMBL/GenBank/DDBJ whole genome shotgun (WGS) entry which is preliminary data.</text>
</comment>
<keyword evidence="7" id="KW-1133">Transmembrane helix</keyword>
<feature type="transmembrane region" description="Helical" evidence="7">
    <location>
        <begin position="158"/>
        <end position="184"/>
    </location>
</feature>
<dbReference type="InterPro" id="IPR009056">
    <property type="entry name" value="Cyt_c-like_dom"/>
</dbReference>
<dbReference type="SUPFAM" id="SSF46626">
    <property type="entry name" value="Cytochrome c"/>
    <property type="match status" value="1"/>
</dbReference>
<dbReference type="Gene3D" id="3.90.10.10">
    <property type="entry name" value="Cytochrome C3"/>
    <property type="match status" value="2"/>
</dbReference>
<evidence type="ECO:0000256" key="7">
    <source>
        <dbReference type="SAM" id="Phobius"/>
    </source>
</evidence>
<reference evidence="10 11" key="1">
    <citation type="submission" date="2021-05" db="EMBL/GenBank/DDBJ databases">
        <title>A Polyphasic approach of four new species of the genus Ohtaekwangia: Ohtaekwangia histidinii sp. nov., Ohtaekwangia cretensis sp. nov., Ohtaekwangia indiensis sp. nov., Ohtaekwangia reichenbachii sp. nov. from diverse environment.</title>
        <authorList>
            <person name="Octaviana S."/>
        </authorList>
    </citation>
    <scope>NUCLEOTIDE SEQUENCE [LARGE SCALE GENOMIC DNA]</scope>
    <source>
        <strain evidence="10 11">PWU37</strain>
    </source>
</reference>
<evidence type="ECO:0000256" key="4">
    <source>
        <dbReference type="ARBA" id="ARBA00022982"/>
    </source>
</evidence>
<dbReference type="GO" id="GO:0020037">
    <property type="term" value="F:heme binding"/>
    <property type="evidence" value="ECO:0007669"/>
    <property type="project" value="InterPro"/>
</dbReference>
<dbReference type="PANTHER" id="PTHR39425">
    <property type="entry name" value="LIPOPROTEIN CYTOCHROME C"/>
    <property type="match status" value="1"/>
</dbReference>
<keyword evidence="1" id="KW-0813">Transport</keyword>
<keyword evidence="8" id="KW-0732">Signal</keyword>
<dbReference type="EMBL" id="JAHESC010000007">
    <property type="protein sequence ID" value="MBT1686225.1"/>
    <property type="molecule type" value="Genomic_DNA"/>
</dbReference>
<keyword evidence="11" id="KW-1185">Reference proteome</keyword>
<keyword evidence="7" id="KW-0812">Transmembrane</keyword>
<dbReference type="GO" id="GO:0046872">
    <property type="term" value="F:metal ion binding"/>
    <property type="evidence" value="ECO:0007669"/>
    <property type="project" value="UniProtKB-KW"/>
</dbReference>
<dbReference type="Proteomes" id="UP001319180">
    <property type="component" value="Unassembled WGS sequence"/>
</dbReference>
<dbReference type="RefSeq" id="WP_262898612.1">
    <property type="nucleotide sequence ID" value="NZ_JAHESC010000007.1"/>
</dbReference>
<keyword evidence="3 6" id="KW-0479">Metal-binding</keyword>
<organism evidence="10 11">
    <name type="scientific">Dawidia soli</name>
    <dbReference type="NCBI Taxonomy" id="2782352"/>
    <lineage>
        <taxon>Bacteria</taxon>
        <taxon>Pseudomonadati</taxon>
        <taxon>Bacteroidota</taxon>
        <taxon>Cytophagia</taxon>
        <taxon>Cytophagales</taxon>
        <taxon>Chryseotaleaceae</taxon>
        <taxon>Dawidia</taxon>
    </lineage>
</organism>
<evidence type="ECO:0000259" key="9">
    <source>
        <dbReference type="PROSITE" id="PS51007"/>
    </source>
</evidence>
<feature type="signal peptide" evidence="8">
    <location>
        <begin position="1"/>
        <end position="29"/>
    </location>
</feature>
<evidence type="ECO:0000256" key="2">
    <source>
        <dbReference type="ARBA" id="ARBA00022617"/>
    </source>
</evidence>